<protein>
    <submittedName>
        <fullName evidence="1">Uncharacterized protein</fullName>
    </submittedName>
</protein>
<gene>
    <name evidence="1" type="ORF">KIN20_009112</name>
</gene>
<dbReference type="Proteomes" id="UP001196413">
    <property type="component" value="Unassembled WGS sequence"/>
</dbReference>
<dbReference type="AlphaFoldDB" id="A0AAD5MXF0"/>
<comment type="caution">
    <text evidence="1">The sequence shown here is derived from an EMBL/GenBank/DDBJ whole genome shotgun (WGS) entry which is preliminary data.</text>
</comment>
<name>A0AAD5MXF0_PARTN</name>
<accession>A0AAD5MXF0</accession>
<organism evidence="1 2">
    <name type="scientific">Parelaphostrongylus tenuis</name>
    <name type="common">Meningeal worm</name>
    <dbReference type="NCBI Taxonomy" id="148309"/>
    <lineage>
        <taxon>Eukaryota</taxon>
        <taxon>Metazoa</taxon>
        <taxon>Ecdysozoa</taxon>
        <taxon>Nematoda</taxon>
        <taxon>Chromadorea</taxon>
        <taxon>Rhabditida</taxon>
        <taxon>Rhabditina</taxon>
        <taxon>Rhabditomorpha</taxon>
        <taxon>Strongyloidea</taxon>
        <taxon>Metastrongylidae</taxon>
        <taxon>Parelaphostrongylus</taxon>
    </lineage>
</organism>
<keyword evidence="2" id="KW-1185">Reference proteome</keyword>
<dbReference type="EMBL" id="JAHQIW010001527">
    <property type="protein sequence ID" value="KAJ1352709.1"/>
    <property type="molecule type" value="Genomic_DNA"/>
</dbReference>
<sequence length="79" mass="8987">MMFRSGRGSASKERIVSTTQLSERMISKTALKNEDIYAERYDENEAKEAPTAVHEEVDSDTVDIVKRIPNEPTNDMKPK</sequence>
<reference evidence="1" key="1">
    <citation type="submission" date="2021-06" db="EMBL/GenBank/DDBJ databases">
        <title>Parelaphostrongylus tenuis whole genome reference sequence.</title>
        <authorList>
            <person name="Garwood T.J."/>
            <person name="Larsen P.A."/>
            <person name="Fountain-Jones N.M."/>
            <person name="Garbe J.R."/>
            <person name="Macchietto M.G."/>
            <person name="Kania S.A."/>
            <person name="Gerhold R.W."/>
            <person name="Richards J.E."/>
            <person name="Wolf T.M."/>
        </authorList>
    </citation>
    <scope>NUCLEOTIDE SEQUENCE</scope>
    <source>
        <strain evidence="1">MNPRO001-30</strain>
        <tissue evidence="1">Meninges</tissue>
    </source>
</reference>
<proteinExistence type="predicted"/>
<evidence type="ECO:0000313" key="2">
    <source>
        <dbReference type="Proteomes" id="UP001196413"/>
    </source>
</evidence>
<evidence type="ECO:0000313" key="1">
    <source>
        <dbReference type="EMBL" id="KAJ1352709.1"/>
    </source>
</evidence>